<feature type="compositionally biased region" description="Polar residues" evidence="1">
    <location>
        <begin position="409"/>
        <end position="419"/>
    </location>
</feature>
<evidence type="ECO:0000259" key="3">
    <source>
        <dbReference type="Pfam" id="PF23086"/>
    </source>
</evidence>
<feature type="compositionally biased region" description="Basic residues" evidence="1">
    <location>
        <begin position="271"/>
        <end position="280"/>
    </location>
</feature>
<evidence type="ECO:0000313" key="4">
    <source>
        <dbReference type="EMBL" id="VFQ93219.1"/>
    </source>
</evidence>
<feature type="compositionally biased region" description="Acidic residues" evidence="1">
    <location>
        <begin position="249"/>
        <end position="259"/>
    </location>
</feature>
<dbReference type="Pfam" id="PF15862">
    <property type="entry name" value="Coilin_N"/>
    <property type="match status" value="1"/>
</dbReference>
<dbReference type="GO" id="GO:0030619">
    <property type="term" value="F:U1 snRNA binding"/>
    <property type="evidence" value="ECO:0007669"/>
    <property type="project" value="TreeGrafter"/>
</dbReference>
<feature type="compositionally biased region" description="Polar residues" evidence="1">
    <location>
        <begin position="291"/>
        <end position="312"/>
    </location>
</feature>
<proteinExistence type="predicted"/>
<dbReference type="GO" id="GO:0000387">
    <property type="term" value="P:spliceosomal snRNP assembly"/>
    <property type="evidence" value="ECO:0007669"/>
    <property type="project" value="TreeGrafter"/>
</dbReference>
<keyword evidence="5" id="KW-1185">Reference proteome</keyword>
<dbReference type="InterPro" id="IPR031722">
    <property type="entry name" value="Coilin_N"/>
</dbReference>
<dbReference type="PANTHER" id="PTHR15197:SF0">
    <property type="entry name" value="COILIN"/>
    <property type="match status" value="1"/>
</dbReference>
<feature type="compositionally biased region" description="Polar residues" evidence="1">
    <location>
        <begin position="500"/>
        <end position="519"/>
    </location>
</feature>
<feature type="domain" description="Coilin tudor" evidence="3">
    <location>
        <begin position="693"/>
        <end position="796"/>
    </location>
</feature>
<feature type="compositionally biased region" description="Basic and acidic residues" evidence="1">
    <location>
        <begin position="612"/>
        <end position="627"/>
    </location>
</feature>
<dbReference type="EMBL" id="OOIL02004817">
    <property type="protein sequence ID" value="VFQ93219.1"/>
    <property type="molecule type" value="Genomic_DNA"/>
</dbReference>
<feature type="domain" description="Coilin N-terminal" evidence="2">
    <location>
        <begin position="12"/>
        <end position="168"/>
    </location>
</feature>
<feature type="compositionally biased region" description="Basic residues" evidence="1">
    <location>
        <begin position="359"/>
        <end position="372"/>
    </location>
</feature>
<protein>
    <submittedName>
        <fullName evidence="4">Uncharacterized protein</fullName>
    </submittedName>
</protein>
<dbReference type="GO" id="GO:0015030">
    <property type="term" value="C:Cajal body"/>
    <property type="evidence" value="ECO:0007669"/>
    <property type="project" value="TreeGrafter"/>
</dbReference>
<evidence type="ECO:0000259" key="2">
    <source>
        <dbReference type="Pfam" id="PF15862"/>
    </source>
</evidence>
<feature type="compositionally biased region" description="Polar residues" evidence="1">
    <location>
        <begin position="467"/>
        <end position="490"/>
    </location>
</feature>
<evidence type="ECO:0000256" key="1">
    <source>
        <dbReference type="SAM" id="MobiDB-lite"/>
    </source>
</evidence>
<dbReference type="GO" id="GO:0030620">
    <property type="term" value="F:U2 snRNA binding"/>
    <property type="evidence" value="ECO:0007669"/>
    <property type="project" value="TreeGrafter"/>
</dbReference>
<evidence type="ECO:0000313" key="5">
    <source>
        <dbReference type="Proteomes" id="UP000595140"/>
    </source>
</evidence>
<feature type="region of interest" description="Disordered" evidence="1">
    <location>
        <begin position="567"/>
        <end position="629"/>
    </location>
</feature>
<dbReference type="AlphaFoldDB" id="A0A484MXE5"/>
<accession>A0A484MXE5</accession>
<reference evidence="4 5" key="1">
    <citation type="submission" date="2018-04" db="EMBL/GenBank/DDBJ databases">
        <authorList>
            <person name="Vogel A."/>
        </authorList>
    </citation>
    <scope>NUCLEOTIDE SEQUENCE [LARGE SCALE GENOMIC DNA]</scope>
</reference>
<feature type="compositionally biased region" description="Basic and acidic residues" evidence="1">
    <location>
        <begin position="338"/>
        <end position="358"/>
    </location>
</feature>
<sequence length="901" mass="100445">MRAVMAEEISSRIRLVFHGGILSESQVSEGLENTWVLLKPQHQRTISDLGSYILQIFNLHESCPCGVLLSMDGFALPPFESSSILKDKDVISVKRRIGTPAIECNDAPLKSRPLLLANEEFNKEIRGYENKEPKGNEKAKVHVKFHLEDKLGEDATLKKKKANGKRKSGTLAIEFNEESSKSESFLLANQVFNNETGGYESEEPAENGKNQGCDTSPLKVKLGEGATSKKRKTLEKLSKKKKKHRSEIMEPDIDDEAEHAEEVPLVLKREKSIHKSRKKSVLNEKDCAETSEVNVTEPVTNMGKSVHSEQQISDSKKKDDAGKSTADVTAPVTIMNDNMKETEKDNVDTTPKSEETPKRRSRNAKRKAAKRQWLREMAKIQKANADPQSEAVRNWKEMQSKPVREESAGQPNGHKSSAGTEAEALKYWKAMQSKSAREIAARRPNGHKINLDSRSEALRNWKEMQSKVGTEGTTVQPNGNPNTKWGQASVMSEEGLNKPNGPQNWKQEQSRVNSGESVSLQKVHRNWTHGQIEVKNGEDVRVGNQGESTYERGEASDQVNGLLHLNELHADDTVKDAEEHIPSDARNNSCDKPNENGDSDSDDETVVPVEIRPGHIRFEPLGKERTPEQTQLKAMKNYHWNGITSKKKGQKWGTEKSSFFQRIEVNNDSNREQSEMPDAEMHNAEMLKQSAEPFDFTKVPFLSGSPKEGDVIAYRLLELSSTWTPELSSYRVGEVSSYDSQSGVVSLMPVPKFPIPCKKPDGDDESSMQPDDSVYKEDGSLEIVFSLLAEVRILEHKTRVPGSSCDDSVAGDDSTLFTTTANVQTPASIPPETQDLIHGSEKMHSTVKENDANPWDQFSEAITAKKLQLSQENSGKPLSYKSLRGTAMGPTLAFLRSIKHI</sequence>
<feature type="compositionally biased region" description="Basic residues" evidence="1">
    <location>
        <begin position="228"/>
        <end position="245"/>
    </location>
</feature>
<organism evidence="4 5">
    <name type="scientific">Cuscuta campestris</name>
    <dbReference type="NCBI Taxonomy" id="132261"/>
    <lineage>
        <taxon>Eukaryota</taxon>
        <taxon>Viridiplantae</taxon>
        <taxon>Streptophyta</taxon>
        <taxon>Embryophyta</taxon>
        <taxon>Tracheophyta</taxon>
        <taxon>Spermatophyta</taxon>
        <taxon>Magnoliopsida</taxon>
        <taxon>eudicotyledons</taxon>
        <taxon>Gunneridae</taxon>
        <taxon>Pentapetalae</taxon>
        <taxon>asterids</taxon>
        <taxon>lamiids</taxon>
        <taxon>Solanales</taxon>
        <taxon>Convolvulaceae</taxon>
        <taxon>Cuscuteae</taxon>
        <taxon>Cuscuta</taxon>
        <taxon>Cuscuta subgen. Grammica</taxon>
        <taxon>Cuscuta sect. Cleistogrammica</taxon>
    </lineage>
</organism>
<dbReference type="PANTHER" id="PTHR15197">
    <property type="entry name" value="COILIN P80"/>
    <property type="match status" value="1"/>
</dbReference>
<gene>
    <name evidence="4" type="ORF">CCAM_LOCUS34995</name>
</gene>
<dbReference type="OrthoDB" id="74813at2759"/>
<dbReference type="InterPro" id="IPR056398">
    <property type="entry name" value="Tudor_Coilin"/>
</dbReference>
<feature type="compositionally biased region" description="Basic and acidic residues" evidence="1">
    <location>
        <begin position="567"/>
        <end position="583"/>
    </location>
</feature>
<feature type="region of interest" description="Disordered" evidence="1">
    <location>
        <begin position="464"/>
        <end position="519"/>
    </location>
</feature>
<name>A0A484MXE5_9ASTE</name>
<feature type="compositionally biased region" description="Basic and acidic residues" evidence="1">
    <location>
        <begin position="393"/>
        <end position="407"/>
    </location>
</feature>
<dbReference type="InterPro" id="IPR024822">
    <property type="entry name" value="Coilin"/>
</dbReference>
<dbReference type="Pfam" id="PF23086">
    <property type="entry name" value="Tudor_Coilin"/>
    <property type="match status" value="1"/>
</dbReference>
<feature type="region of interest" description="Disordered" evidence="1">
    <location>
        <begin position="196"/>
        <end position="420"/>
    </location>
</feature>
<dbReference type="Proteomes" id="UP000595140">
    <property type="component" value="Unassembled WGS sequence"/>
</dbReference>